<evidence type="ECO:0000256" key="4">
    <source>
        <dbReference type="ARBA" id="ARBA00022679"/>
    </source>
</evidence>
<protein>
    <recommendedName>
        <fullName evidence="3">UMP kinase</fullName>
        <ecNumber evidence="3">2.7.4.22</ecNumber>
    </recommendedName>
    <alternativeName>
        <fullName evidence="9">Uridine monophosphate kinase</fullName>
    </alternativeName>
</protein>
<proteinExistence type="inferred from homology"/>
<keyword evidence="7" id="KW-0067">ATP-binding</keyword>
<evidence type="ECO:0000313" key="11">
    <source>
        <dbReference type="EMBL" id="BBI59424.1"/>
    </source>
</evidence>
<gene>
    <name evidence="11" type="ORF">HSBAA_07300</name>
</gene>
<organism evidence="11 12">
    <name type="scientific">Vreelandella sulfidaeris</name>
    <dbReference type="NCBI Taxonomy" id="115553"/>
    <lineage>
        <taxon>Bacteria</taxon>
        <taxon>Pseudomonadati</taxon>
        <taxon>Pseudomonadota</taxon>
        <taxon>Gammaproteobacteria</taxon>
        <taxon>Oceanospirillales</taxon>
        <taxon>Halomonadaceae</taxon>
        <taxon>Vreelandella</taxon>
    </lineage>
</organism>
<reference evidence="11 12" key="1">
    <citation type="journal article" date="2019" name="Microbiol. Resour. Announc.">
        <title>Complete Genome Sequence of Halomonas sulfidaeris Strain Esulfide1 Isolated from a Metal Sulfide Rock at a Depth of 2,200 Meters, Obtained Using Nanopore Sequencing.</title>
        <authorList>
            <person name="Saito M."/>
            <person name="Nishigata A."/>
            <person name="Galipon J."/>
            <person name="Arakawa K."/>
        </authorList>
    </citation>
    <scope>NUCLEOTIDE SEQUENCE [LARGE SCALE GENOMIC DNA]</scope>
    <source>
        <strain evidence="11 12">ATCC BAA-803</strain>
    </source>
</reference>
<evidence type="ECO:0000256" key="5">
    <source>
        <dbReference type="ARBA" id="ARBA00022741"/>
    </source>
</evidence>
<evidence type="ECO:0000259" key="10">
    <source>
        <dbReference type="Pfam" id="PF00696"/>
    </source>
</evidence>
<evidence type="ECO:0000256" key="7">
    <source>
        <dbReference type="ARBA" id="ARBA00022840"/>
    </source>
</evidence>
<dbReference type="EMBL" id="AP019514">
    <property type="protein sequence ID" value="BBI59424.1"/>
    <property type="molecule type" value="Genomic_DNA"/>
</dbReference>
<feature type="domain" description="Aspartate/glutamate/uridylate kinase" evidence="10">
    <location>
        <begin position="3"/>
        <end position="69"/>
    </location>
</feature>
<dbReference type="AlphaFoldDB" id="A0A455U7B1"/>
<keyword evidence="8" id="KW-0665">Pyrimidine biosynthesis</keyword>
<comment type="similarity">
    <text evidence="2">Belongs to the UMP kinase family.</text>
</comment>
<evidence type="ECO:0000256" key="6">
    <source>
        <dbReference type="ARBA" id="ARBA00022777"/>
    </source>
</evidence>
<dbReference type="EC" id="2.7.4.22" evidence="3"/>
<comment type="pathway">
    <text evidence="1">Pyrimidine metabolism; CTP biosynthesis via de novo pathway; UDP from UMP (UMPK route): step 1/1.</text>
</comment>
<dbReference type="GO" id="GO:0005829">
    <property type="term" value="C:cytosol"/>
    <property type="evidence" value="ECO:0007669"/>
    <property type="project" value="TreeGrafter"/>
</dbReference>
<evidence type="ECO:0000256" key="2">
    <source>
        <dbReference type="ARBA" id="ARBA00007614"/>
    </source>
</evidence>
<keyword evidence="5" id="KW-0547">Nucleotide-binding</keyword>
<evidence type="ECO:0000256" key="3">
    <source>
        <dbReference type="ARBA" id="ARBA00012899"/>
    </source>
</evidence>
<dbReference type="PANTHER" id="PTHR42833">
    <property type="entry name" value="URIDYLATE KINASE"/>
    <property type="match status" value="1"/>
</dbReference>
<dbReference type="GO" id="GO:0005524">
    <property type="term" value="F:ATP binding"/>
    <property type="evidence" value="ECO:0007669"/>
    <property type="project" value="UniProtKB-KW"/>
</dbReference>
<evidence type="ECO:0000313" key="12">
    <source>
        <dbReference type="Proteomes" id="UP000320231"/>
    </source>
</evidence>
<evidence type="ECO:0000256" key="1">
    <source>
        <dbReference type="ARBA" id="ARBA00004791"/>
    </source>
</evidence>
<keyword evidence="4" id="KW-0808">Transferase</keyword>
<dbReference type="InterPro" id="IPR036393">
    <property type="entry name" value="AceGlu_kinase-like_sf"/>
</dbReference>
<accession>A0A455U7B1</accession>
<dbReference type="InterPro" id="IPR001048">
    <property type="entry name" value="Asp/Glu/Uridylate_kinase"/>
</dbReference>
<dbReference type="Gene3D" id="3.40.1160.10">
    <property type="entry name" value="Acetylglutamate kinase-like"/>
    <property type="match status" value="1"/>
</dbReference>
<dbReference type="KEGG" id="hsr:HSBAA_07300"/>
<dbReference type="GO" id="GO:0006225">
    <property type="term" value="P:UDP biosynthetic process"/>
    <property type="evidence" value="ECO:0007669"/>
    <property type="project" value="TreeGrafter"/>
</dbReference>
<name>A0A455U7B1_9GAMM</name>
<dbReference type="GO" id="GO:0033862">
    <property type="term" value="F:UMP kinase activity"/>
    <property type="evidence" value="ECO:0007669"/>
    <property type="project" value="UniProtKB-EC"/>
</dbReference>
<sequence length="92" mass="10157">MRGIEVDADVVIKATKVDGVYNKDPVKNTDAVKYDQLSYDDALDQKLGIMDLTAICLVRDHNMPVRVFDMNKPGALLNMVVGGKEGTLIYRG</sequence>
<dbReference type="Proteomes" id="UP000320231">
    <property type="component" value="Chromosome"/>
</dbReference>
<dbReference type="SUPFAM" id="SSF53633">
    <property type="entry name" value="Carbamate kinase-like"/>
    <property type="match status" value="1"/>
</dbReference>
<dbReference type="Pfam" id="PF00696">
    <property type="entry name" value="AA_kinase"/>
    <property type="match status" value="1"/>
</dbReference>
<keyword evidence="6" id="KW-0418">Kinase</keyword>
<dbReference type="PANTHER" id="PTHR42833:SF4">
    <property type="entry name" value="URIDYLATE KINASE PUMPKIN, CHLOROPLASTIC"/>
    <property type="match status" value="1"/>
</dbReference>
<evidence type="ECO:0000256" key="8">
    <source>
        <dbReference type="ARBA" id="ARBA00022975"/>
    </source>
</evidence>
<evidence type="ECO:0000256" key="9">
    <source>
        <dbReference type="ARBA" id="ARBA00032092"/>
    </source>
</evidence>